<keyword evidence="7" id="KW-0833">Ubl conjugation pathway</keyword>
<dbReference type="InterPro" id="IPR013083">
    <property type="entry name" value="Znf_RING/FYVE/PHD"/>
</dbReference>
<protein>
    <recommendedName>
        <fullName evidence="3">RING-type E3 ubiquitin transferase</fullName>
        <ecNumber evidence="3">2.3.2.27</ecNumber>
    </recommendedName>
</protein>
<dbReference type="UniPathway" id="UPA00143"/>
<dbReference type="GO" id="GO:0016567">
    <property type="term" value="P:protein ubiquitination"/>
    <property type="evidence" value="ECO:0007669"/>
    <property type="project" value="UniProtKB-UniPathway"/>
</dbReference>
<keyword evidence="11" id="KW-0812">Transmembrane</keyword>
<evidence type="ECO:0000313" key="14">
    <source>
        <dbReference type="Proteomes" id="UP000663760"/>
    </source>
</evidence>
<dbReference type="Pfam" id="PF13639">
    <property type="entry name" value="zf-RING_2"/>
    <property type="match status" value="1"/>
</dbReference>
<evidence type="ECO:0000256" key="5">
    <source>
        <dbReference type="ARBA" id="ARBA00022723"/>
    </source>
</evidence>
<feature type="region of interest" description="Disordered" evidence="10">
    <location>
        <begin position="249"/>
        <end position="286"/>
    </location>
</feature>
<evidence type="ECO:0000256" key="8">
    <source>
        <dbReference type="ARBA" id="ARBA00022833"/>
    </source>
</evidence>
<evidence type="ECO:0000313" key="13">
    <source>
        <dbReference type="EMBL" id="CAA7401629.1"/>
    </source>
</evidence>
<dbReference type="PANTHER" id="PTHR46913">
    <property type="entry name" value="RING-H2 FINGER PROTEIN ATL16"/>
    <property type="match status" value="1"/>
</dbReference>
<dbReference type="OrthoDB" id="9984778at2759"/>
<name>A0A7I8KUZ2_SPIIN</name>
<accession>A0A7I8KUZ2</accession>
<dbReference type="EC" id="2.3.2.27" evidence="3"/>
<evidence type="ECO:0000256" key="1">
    <source>
        <dbReference type="ARBA" id="ARBA00000900"/>
    </source>
</evidence>
<dbReference type="Proteomes" id="UP000663760">
    <property type="component" value="Chromosome 9"/>
</dbReference>
<organism evidence="13 14">
    <name type="scientific">Spirodela intermedia</name>
    <name type="common">Intermediate duckweed</name>
    <dbReference type="NCBI Taxonomy" id="51605"/>
    <lineage>
        <taxon>Eukaryota</taxon>
        <taxon>Viridiplantae</taxon>
        <taxon>Streptophyta</taxon>
        <taxon>Embryophyta</taxon>
        <taxon>Tracheophyta</taxon>
        <taxon>Spermatophyta</taxon>
        <taxon>Magnoliopsida</taxon>
        <taxon>Liliopsida</taxon>
        <taxon>Araceae</taxon>
        <taxon>Lemnoideae</taxon>
        <taxon>Spirodela</taxon>
    </lineage>
</organism>
<evidence type="ECO:0000256" key="9">
    <source>
        <dbReference type="PROSITE-ProRule" id="PRU00175"/>
    </source>
</evidence>
<feature type="domain" description="RING-type" evidence="12">
    <location>
        <begin position="168"/>
        <end position="210"/>
    </location>
</feature>
<dbReference type="InterPro" id="IPR001841">
    <property type="entry name" value="Znf_RING"/>
</dbReference>
<dbReference type="CDD" id="cd16461">
    <property type="entry name" value="RING-H2_EL5-like"/>
    <property type="match status" value="1"/>
</dbReference>
<evidence type="ECO:0000256" key="2">
    <source>
        <dbReference type="ARBA" id="ARBA00004906"/>
    </source>
</evidence>
<feature type="compositionally biased region" description="Polar residues" evidence="10">
    <location>
        <begin position="374"/>
        <end position="383"/>
    </location>
</feature>
<evidence type="ECO:0000259" key="12">
    <source>
        <dbReference type="PROSITE" id="PS50089"/>
    </source>
</evidence>
<keyword evidence="11" id="KW-1133">Transmembrane helix</keyword>
<dbReference type="SMART" id="SM01197">
    <property type="entry name" value="FANCL_C"/>
    <property type="match status" value="1"/>
</dbReference>
<dbReference type="AlphaFoldDB" id="A0A7I8KUZ2"/>
<dbReference type="GO" id="GO:0061630">
    <property type="term" value="F:ubiquitin protein ligase activity"/>
    <property type="evidence" value="ECO:0007669"/>
    <property type="project" value="UniProtKB-EC"/>
</dbReference>
<dbReference type="PROSITE" id="PS50089">
    <property type="entry name" value="ZF_RING_2"/>
    <property type="match status" value="1"/>
</dbReference>
<sequence length="401" mass="42622">MALHRRRILWPDCEDENEVPCIPSSPPVLAAAPPVISSATLPNAVVDSQVTTPSYGILMPIGRRRLLVVGVSLFAFVTILLAYYVAFRWYYHRRRRHRARTATAALPPPPPRSESNGDLQQDLLAGAGEVEPYHVWYIRTAGLDEPTIGAISVCAYRRGEGLVEGTDCSICLGEFLDGEMLRLLPKCSHAFHIPCIDTWLRSRVNCPLCRAPIVAPPAAIPRAAATAGELNSSSFRAATSATDVRSLAAVGDDDDDGDEPGGPARPEDRVPALVSPPGSSYSSEAESEIWVTIDLGCGEMERGRAESESPAAEDGGAPGVMMKMKLEPLRRSVSMDSTAPGGASNCGGGRKPTTSGDQASAGKSGRKEGPTEMGRSTSTNSFGVSFLSRLSGRARGPNLPL</sequence>
<keyword evidence="14" id="KW-1185">Reference proteome</keyword>
<evidence type="ECO:0000256" key="4">
    <source>
        <dbReference type="ARBA" id="ARBA00022679"/>
    </source>
</evidence>
<dbReference type="GO" id="GO:0008270">
    <property type="term" value="F:zinc ion binding"/>
    <property type="evidence" value="ECO:0007669"/>
    <property type="project" value="UniProtKB-KW"/>
</dbReference>
<evidence type="ECO:0000256" key="6">
    <source>
        <dbReference type="ARBA" id="ARBA00022771"/>
    </source>
</evidence>
<feature type="region of interest" description="Disordered" evidence="10">
    <location>
        <begin position="331"/>
        <end position="401"/>
    </location>
</feature>
<gene>
    <name evidence="13" type="ORF">SI8410_09012307</name>
</gene>
<evidence type="ECO:0000256" key="11">
    <source>
        <dbReference type="SAM" id="Phobius"/>
    </source>
</evidence>
<comment type="catalytic activity">
    <reaction evidence="1">
        <text>S-ubiquitinyl-[E2 ubiquitin-conjugating enzyme]-L-cysteine + [acceptor protein]-L-lysine = [E2 ubiquitin-conjugating enzyme]-L-cysteine + N(6)-ubiquitinyl-[acceptor protein]-L-lysine.</text>
        <dbReference type="EC" id="2.3.2.27"/>
    </reaction>
</comment>
<dbReference type="PANTHER" id="PTHR46913:SF19">
    <property type="entry name" value="RING-TYPE E3 UBIQUITIN TRANSFERASE"/>
    <property type="match status" value="1"/>
</dbReference>
<dbReference type="SMART" id="SM00184">
    <property type="entry name" value="RING"/>
    <property type="match status" value="1"/>
</dbReference>
<proteinExistence type="predicted"/>
<evidence type="ECO:0000256" key="3">
    <source>
        <dbReference type="ARBA" id="ARBA00012483"/>
    </source>
</evidence>
<keyword evidence="6 9" id="KW-0863">Zinc-finger</keyword>
<feature type="transmembrane region" description="Helical" evidence="11">
    <location>
        <begin position="66"/>
        <end position="91"/>
    </location>
</feature>
<keyword evidence="11" id="KW-0472">Membrane</keyword>
<dbReference type="InterPro" id="IPR044600">
    <property type="entry name" value="ATL1/ATL16-like"/>
</dbReference>
<keyword evidence="4" id="KW-0808">Transferase</keyword>
<keyword evidence="5" id="KW-0479">Metal-binding</keyword>
<dbReference type="EMBL" id="LR746272">
    <property type="protein sequence ID" value="CAA7401629.1"/>
    <property type="molecule type" value="Genomic_DNA"/>
</dbReference>
<evidence type="ECO:0000256" key="7">
    <source>
        <dbReference type="ARBA" id="ARBA00022786"/>
    </source>
</evidence>
<keyword evidence="8" id="KW-0862">Zinc</keyword>
<evidence type="ECO:0000256" key="10">
    <source>
        <dbReference type="SAM" id="MobiDB-lite"/>
    </source>
</evidence>
<dbReference type="SUPFAM" id="SSF57850">
    <property type="entry name" value="RING/U-box"/>
    <property type="match status" value="1"/>
</dbReference>
<comment type="pathway">
    <text evidence="2">Protein modification; protein ubiquitination.</text>
</comment>
<reference evidence="13" key="1">
    <citation type="submission" date="2020-02" db="EMBL/GenBank/DDBJ databases">
        <authorList>
            <person name="Scholz U."/>
            <person name="Mascher M."/>
            <person name="Fiebig A."/>
        </authorList>
    </citation>
    <scope>NUCLEOTIDE SEQUENCE</scope>
</reference>
<dbReference type="Gene3D" id="3.30.40.10">
    <property type="entry name" value="Zinc/RING finger domain, C3HC4 (zinc finger)"/>
    <property type="match status" value="1"/>
</dbReference>